<evidence type="ECO:0000313" key="4">
    <source>
        <dbReference type="EMBL" id="VVD00640.1"/>
    </source>
</evidence>
<name>A0A5E4QUP1_9NEOP</name>
<evidence type="ECO:0000256" key="1">
    <source>
        <dbReference type="PROSITE-ProRule" id="PRU00371"/>
    </source>
</evidence>
<dbReference type="AlphaFoldDB" id="A0A5E4QUP1"/>
<dbReference type="Pfam" id="PF10545">
    <property type="entry name" value="MADF_DNA_bdg"/>
    <property type="match status" value="1"/>
</dbReference>
<dbReference type="InterPro" id="IPR004210">
    <property type="entry name" value="BESS_motif"/>
</dbReference>
<evidence type="ECO:0008006" key="6">
    <source>
        <dbReference type="Google" id="ProtNLM"/>
    </source>
</evidence>
<feature type="domain" description="MADF" evidence="2">
    <location>
        <begin position="19"/>
        <end position="115"/>
    </location>
</feature>
<dbReference type="GO" id="GO:0003677">
    <property type="term" value="F:DNA binding"/>
    <property type="evidence" value="ECO:0007669"/>
    <property type="project" value="InterPro"/>
</dbReference>
<keyword evidence="5" id="KW-1185">Reference proteome</keyword>
<dbReference type="InterPro" id="IPR006578">
    <property type="entry name" value="MADF-dom"/>
</dbReference>
<dbReference type="EMBL" id="FZQP02004878">
    <property type="protein sequence ID" value="VVD00640.1"/>
    <property type="molecule type" value="Genomic_DNA"/>
</dbReference>
<dbReference type="InterPro" id="IPR039353">
    <property type="entry name" value="TF_Adf1"/>
</dbReference>
<gene>
    <name evidence="4" type="ORF">LSINAPIS_LOCUS11235</name>
</gene>
<accession>A0A5E4QUP1</accession>
<dbReference type="SMART" id="SM00595">
    <property type="entry name" value="MADF"/>
    <property type="match status" value="1"/>
</dbReference>
<protein>
    <recommendedName>
        <fullName evidence="6">MADF domain-containing protein</fullName>
    </recommendedName>
</protein>
<comment type="subcellular location">
    <subcellularLocation>
        <location evidence="1">Nucleus</location>
    </subcellularLocation>
</comment>
<evidence type="ECO:0000313" key="5">
    <source>
        <dbReference type="Proteomes" id="UP000324832"/>
    </source>
</evidence>
<dbReference type="PROSITE" id="PS51029">
    <property type="entry name" value="MADF"/>
    <property type="match status" value="1"/>
</dbReference>
<organism evidence="4 5">
    <name type="scientific">Leptidea sinapis</name>
    <dbReference type="NCBI Taxonomy" id="189913"/>
    <lineage>
        <taxon>Eukaryota</taxon>
        <taxon>Metazoa</taxon>
        <taxon>Ecdysozoa</taxon>
        <taxon>Arthropoda</taxon>
        <taxon>Hexapoda</taxon>
        <taxon>Insecta</taxon>
        <taxon>Pterygota</taxon>
        <taxon>Neoptera</taxon>
        <taxon>Endopterygota</taxon>
        <taxon>Lepidoptera</taxon>
        <taxon>Glossata</taxon>
        <taxon>Ditrysia</taxon>
        <taxon>Papilionoidea</taxon>
        <taxon>Pieridae</taxon>
        <taxon>Dismorphiinae</taxon>
        <taxon>Leptidea</taxon>
    </lineage>
</organism>
<dbReference type="Proteomes" id="UP000324832">
    <property type="component" value="Unassembled WGS sequence"/>
</dbReference>
<dbReference type="GO" id="GO:0005634">
    <property type="term" value="C:nucleus"/>
    <property type="evidence" value="ECO:0007669"/>
    <property type="project" value="UniProtKB-SubCell"/>
</dbReference>
<dbReference type="PANTHER" id="PTHR12243:SF67">
    <property type="entry name" value="COREPRESSOR OF PANGOLIN, ISOFORM A-RELATED"/>
    <property type="match status" value="1"/>
</dbReference>
<proteinExistence type="predicted"/>
<reference evidence="4 5" key="1">
    <citation type="submission" date="2017-07" db="EMBL/GenBank/DDBJ databases">
        <authorList>
            <person name="Talla V."/>
            <person name="Backstrom N."/>
        </authorList>
    </citation>
    <scope>NUCLEOTIDE SEQUENCE [LARGE SCALE GENOMIC DNA]</scope>
</reference>
<feature type="domain" description="BESS" evidence="3">
    <location>
        <begin position="154"/>
        <end position="193"/>
    </location>
</feature>
<dbReference type="PANTHER" id="PTHR12243">
    <property type="entry name" value="MADF DOMAIN TRANSCRIPTION FACTOR"/>
    <property type="match status" value="1"/>
</dbReference>
<evidence type="ECO:0000259" key="2">
    <source>
        <dbReference type="PROSITE" id="PS51029"/>
    </source>
</evidence>
<evidence type="ECO:0000259" key="3">
    <source>
        <dbReference type="PROSITE" id="PS51031"/>
    </source>
</evidence>
<keyword evidence="1" id="KW-0539">Nucleus</keyword>
<dbReference type="GO" id="GO:0006357">
    <property type="term" value="P:regulation of transcription by RNA polymerase II"/>
    <property type="evidence" value="ECO:0007669"/>
    <property type="project" value="TreeGrafter"/>
</dbReference>
<sequence length="225" mass="26859">MSTSHCEVEVDNTIMLKVKLISEIRKRPILWKYPREPKDKNEVTRQWSEVCENVVPNWGRMDELQRRHEEFQLKTKWRNIKDYFSKELNKRTSRKSLNRKYIFYEHLQFLIPILQKEPKNTVDKEKPKLKPETKSTKAKPIVTTVKVEETPVVYDEDISFTRMLVPMLNELNYEQKHFAKIEILNVLRLARINHFPNTSVEINTVKVELEEDCTDDSDGSESHNE</sequence>
<dbReference type="PROSITE" id="PS51031">
    <property type="entry name" value="BESS"/>
    <property type="match status" value="1"/>
</dbReference>
<dbReference type="GO" id="GO:0005667">
    <property type="term" value="C:transcription regulator complex"/>
    <property type="evidence" value="ECO:0007669"/>
    <property type="project" value="TreeGrafter"/>
</dbReference>